<proteinExistence type="predicted"/>
<sequence length="127" mass="14497">MAASAPNFQLPRLNGQNLLAWEVKLHMVLMQQDLWEIVNNPPACFTNEDVKKNQCALSTKTLCLEDSQLSLVRKLESAQRCWKALLAARVRNTVSSQVTLMRQLYPMWLEAGESVTNHLDKMVHLFS</sequence>
<organism evidence="1 2">
    <name type="scientific">Phrynocephalus forsythii</name>
    <dbReference type="NCBI Taxonomy" id="171643"/>
    <lineage>
        <taxon>Eukaryota</taxon>
        <taxon>Metazoa</taxon>
        <taxon>Chordata</taxon>
        <taxon>Craniata</taxon>
        <taxon>Vertebrata</taxon>
        <taxon>Euteleostomi</taxon>
        <taxon>Lepidosauria</taxon>
        <taxon>Squamata</taxon>
        <taxon>Bifurcata</taxon>
        <taxon>Unidentata</taxon>
        <taxon>Episquamata</taxon>
        <taxon>Toxicofera</taxon>
        <taxon>Iguania</taxon>
        <taxon>Acrodonta</taxon>
        <taxon>Agamidae</taxon>
        <taxon>Agaminae</taxon>
        <taxon>Phrynocephalus</taxon>
    </lineage>
</organism>
<dbReference type="Proteomes" id="UP001142489">
    <property type="component" value="Unassembled WGS sequence"/>
</dbReference>
<evidence type="ECO:0000313" key="1">
    <source>
        <dbReference type="EMBL" id="KAJ7341050.1"/>
    </source>
</evidence>
<protein>
    <recommendedName>
        <fullName evidence="3">DUF4219 domain-containing protein</fullName>
    </recommendedName>
</protein>
<gene>
    <name evidence="1" type="ORF">JRQ81_004729</name>
</gene>
<dbReference type="OrthoDB" id="439192at2759"/>
<name>A0A9Q1B6C4_9SAUR</name>
<reference evidence="1" key="1">
    <citation type="journal article" date="2023" name="DNA Res.">
        <title>Chromosome-level genome assembly of Phrynocephalus forsythii using third-generation DNA sequencing and Hi-C analysis.</title>
        <authorList>
            <person name="Qi Y."/>
            <person name="Zhao W."/>
            <person name="Zhao Y."/>
            <person name="Niu C."/>
            <person name="Cao S."/>
            <person name="Zhang Y."/>
        </authorList>
    </citation>
    <scope>NUCLEOTIDE SEQUENCE</scope>
    <source>
        <tissue evidence="1">Muscle</tissue>
    </source>
</reference>
<dbReference type="AlphaFoldDB" id="A0A9Q1B6C4"/>
<evidence type="ECO:0000313" key="2">
    <source>
        <dbReference type="Proteomes" id="UP001142489"/>
    </source>
</evidence>
<dbReference type="EMBL" id="JAPFRF010000002">
    <property type="protein sequence ID" value="KAJ7341050.1"/>
    <property type="molecule type" value="Genomic_DNA"/>
</dbReference>
<dbReference type="Pfam" id="PF14223">
    <property type="entry name" value="Retrotran_gag_2"/>
    <property type="match status" value="1"/>
</dbReference>
<evidence type="ECO:0008006" key="3">
    <source>
        <dbReference type="Google" id="ProtNLM"/>
    </source>
</evidence>
<keyword evidence="2" id="KW-1185">Reference proteome</keyword>
<comment type="caution">
    <text evidence="1">The sequence shown here is derived from an EMBL/GenBank/DDBJ whole genome shotgun (WGS) entry which is preliminary data.</text>
</comment>
<accession>A0A9Q1B6C4</accession>